<dbReference type="GO" id="GO:0016773">
    <property type="term" value="F:phosphotransferase activity, alcohol group as acceptor"/>
    <property type="evidence" value="ECO:0007669"/>
    <property type="project" value="InterPro"/>
</dbReference>
<evidence type="ECO:0000256" key="3">
    <source>
        <dbReference type="ARBA" id="ARBA00022777"/>
    </source>
</evidence>
<dbReference type="SUPFAM" id="SSF53067">
    <property type="entry name" value="Actin-like ATPase domain"/>
    <property type="match status" value="2"/>
</dbReference>
<dbReference type="EMBL" id="BMKK01000003">
    <property type="protein sequence ID" value="GGD52268.1"/>
    <property type="molecule type" value="Genomic_DNA"/>
</dbReference>
<dbReference type="InterPro" id="IPR018483">
    <property type="entry name" value="Carb_kinase_FGGY_CS"/>
</dbReference>
<keyword evidence="8" id="KW-1185">Reference proteome</keyword>
<protein>
    <submittedName>
        <fullName evidence="7">Gluconate kinase</fullName>
    </submittedName>
</protein>
<keyword evidence="2 4" id="KW-0808">Transferase</keyword>
<feature type="domain" description="Carbohydrate kinase FGGY N-terminal" evidence="5">
    <location>
        <begin position="4"/>
        <end position="248"/>
    </location>
</feature>
<name>A0A917DNV8_9BACT</name>
<dbReference type="PANTHER" id="PTHR43095">
    <property type="entry name" value="SUGAR KINASE"/>
    <property type="match status" value="1"/>
</dbReference>
<sequence>MELLITIDIGTTAVRIVAFDFKGEKKAYKKGSYPTFHPQPDFSEQDPEQVFITVLFILKSLLNELFEDKKNKIKGIVFSSSMHSVLPIDKNGTPLGNALIWADNRAKKEAEKIKNSALGKIIYEATGTPIHAMSPLAKIAWIRENDAERFQKTYKFISLKEYVVHQFTNEYIIDYSLASATGLFNIRTLKWEQNSLDISGINENYLSETCPIYNSEAKLKPNLAKSLRLSANTKIILGSTDGCMATIGTGVFAEGQATISINSSGAVRVFGEEVLNDSNQRLFNYVLDKNQYISGGPTNNAGVVLDWFVSQFGSFQHGKDFEETMLNSLNEALHVSPGAEGLIFLPYLLGERAPIWNSNARGAYFGINIKHEPRHFVRATIEGIIFELFSIGKVIETYRNINEISLTGTVVTLPFWSNLVADIFGKKVNMNHSVNSINLGSALVGLTEMGVYANIEEAVKSIVKPDRIIEPKVHHHELYTKYYRIFSQLTQKFKEEFDLIAELQAG</sequence>
<dbReference type="PIRSF" id="PIRSF000538">
    <property type="entry name" value="GlpK"/>
    <property type="match status" value="1"/>
</dbReference>
<comment type="similarity">
    <text evidence="1 4">Belongs to the FGGY kinase family.</text>
</comment>
<evidence type="ECO:0000313" key="8">
    <source>
        <dbReference type="Proteomes" id="UP000609064"/>
    </source>
</evidence>
<reference evidence="7" key="1">
    <citation type="journal article" date="2014" name="Int. J. Syst. Evol. Microbiol.">
        <title>Complete genome sequence of Corynebacterium casei LMG S-19264T (=DSM 44701T), isolated from a smear-ripened cheese.</title>
        <authorList>
            <consortium name="US DOE Joint Genome Institute (JGI-PGF)"/>
            <person name="Walter F."/>
            <person name="Albersmeier A."/>
            <person name="Kalinowski J."/>
            <person name="Ruckert C."/>
        </authorList>
    </citation>
    <scope>NUCLEOTIDE SEQUENCE</scope>
    <source>
        <strain evidence="7">CGMCC 1.15958</strain>
    </source>
</reference>
<dbReference type="Gene3D" id="3.30.420.40">
    <property type="match status" value="2"/>
</dbReference>
<dbReference type="InterPro" id="IPR018485">
    <property type="entry name" value="FGGY_C"/>
</dbReference>
<dbReference type="Proteomes" id="UP000609064">
    <property type="component" value="Unassembled WGS sequence"/>
</dbReference>
<dbReference type="RefSeq" id="WP_188765504.1">
    <property type="nucleotide sequence ID" value="NZ_BMKK01000003.1"/>
</dbReference>
<dbReference type="AlphaFoldDB" id="A0A917DNV8"/>
<dbReference type="PROSITE" id="PS00933">
    <property type="entry name" value="FGGY_KINASES_1"/>
    <property type="match status" value="1"/>
</dbReference>
<dbReference type="InterPro" id="IPR000577">
    <property type="entry name" value="Carb_kinase_FGGY"/>
</dbReference>
<accession>A0A917DNV8</accession>
<gene>
    <name evidence="7" type="ORF">GCM10011514_15640</name>
</gene>
<evidence type="ECO:0000259" key="5">
    <source>
        <dbReference type="Pfam" id="PF00370"/>
    </source>
</evidence>
<comment type="caution">
    <text evidence="7">The sequence shown here is derived from an EMBL/GenBank/DDBJ whole genome shotgun (WGS) entry which is preliminary data.</text>
</comment>
<feature type="domain" description="Carbohydrate kinase FGGY C-terminal" evidence="6">
    <location>
        <begin position="287"/>
        <end position="446"/>
    </location>
</feature>
<dbReference type="PANTHER" id="PTHR43095:SF2">
    <property type="entry name" value="GLUCONOKINASE"/>
    <property type="match status" value="1"/>
</dbReference>
<dbReference type="GO" id="GO:0005975">
    <property type="term" value="P:carbohydrate metabolic process"/>
    <property type="evidence" value="ECO:0007669"/>
    <property type="project" value="InterPro"/>
</dbReference>
<reference evidence="7" key="2">
    <citation type="submission" date="2020-09" db="EMBL/GenBank/DDBJ databases">
        <authorList>
            <person name="Sun Q."/>
            <person name="Zhou Y."/>
        </authorList>
    </citation>
    <scope>NUCLEOTIDE SEQUENCE</scope>
    <source>
        <strain evidence="7">CGMCC 1.15958</strain>
    </source>
</reference>
<dbReference type="InterPro" id="IPR050406">
    <property type="entry name" value="FGGY_Carb_Kinase"/>
</dbReference>
<dbReference type="PROSITE" id="PS00445">
    <property type="entry name" value="FGGY_KINASES_2"/>
    <property type="match status" value="1"/>
</dbReference>
<organism evidence="7 8">
    <name type="scientific">Emticicia aquatilis</name>
    <dbReference type="NCBI Taxonomy" id="1537369"/>
    <lineage>
        <taxon>Bacteria</taxon>
        <taxon>Pseudomonadati</taxon>
        <taxon>Bacteroidota</taxon>
        <taxon>Cytophagia</taxon>
        <taxon>Cytophagales</taxon>
        <taxon>Leadbetterellaceae</taxon>
        <taxon>Emticicia</taxon>
    </lineage>
</organism>
<evidence type="ECO:0000256" key="1">
    <source>
        <dbReference type="ARBA" id="ARBA00009156"/>
    </source>
</evidence>
<dbReference type="GO" id="GO:0016301">
    <property type="term" value="F:kinase activity"/>
    <property type="evidence" value="ECO:0007669"/>
    <property type="project" value="UniProtKB-KW"/>
</dbReference>
<dbReference type="CDD" id="cd07770">
    <property type="entry name" value="ASKHA_NBD_FGGY_GntK"/>
    <property type="match status" value="1"/>
</dbReference>
<dbReference type="InterPro" id="IPR043129">
    <property type="entry name" value="ATPase_NBD"/>
</dbReference>
<evidence type="ECO:0000259" key="6">
    <source>
        <dbReference type="Pfam" id="PF02782"/>
    </source>
</evidence>
<dbReference type="Pfam" id="PF00370">
    <property type="entry name" value="FGGY_N"/>
    <property type="match status" value="1"/>
</dbReference>
<evidence type="ECO:0000313" key="7">
    <source>
        <dbReference type="EMBL" id="GGD52268.1"/>
    </source>
</evidence>
<evidence type="ECO:0000256" key="2">
    <source>
        <dbReference type="ARBA" id="ARBA00022679"/>
    </source>
</evidence>
<evidence type="ECO:0000256" key="4">
    <source>
        <dbReference type="RuleBase" id="RU003733"/>
    </source>
</evidence>
<dbReference type="Pfam" id="PF02782">
    <property type="entry name" value="FGGY_C"/>
    <property type="match status" value="1"/>
</dbReference>
<proteinExistence type="inferred from homology"/>
<keyword evidence="3 4" id="KW-0418">Kinase</keyword>
<dbReference type="InterPro" id="IPR018484">
    <property type="entry name" value="FGGY_N"/>
</dbReference>